<dbReference type="Proteomes" id="UP001056730">
    <property type="component" value="Chromosome"/>
</dbReference>
<dbReference type="AlphaFoldDB" id="A0A9Q8Y439"/>
<dbReference type="RefSeq" id="WP_252175756.1">
    <property type="nucleotide sequence ID" value="NZ_CP086395.1"/>
</dbReference>
<proteinExistence type="predicted"/>
<organism evidence="1 2">
    <name type="scientific">Lactococcus formosensis</name>
    <dbReference type="NCBI Taxonomy" id="1281486"/>
    <lineage>
        <taxon>Bacteria</taxon>
        <taxon>Bacillati</taxon>
        <taxon>Bacillota</taxon>
        <taxon>Bacilli</taxon>
        <taxon>Lactobacillales</taxon>
        <taxon>Streptococcaceae</taxon>
        <taxon>Lactococcus</taxon>
    </lineage>
</organism>
<evidence type="ECO:0000313" key="2">
    <source>
        <dbReference type="Proteomes" id="UP001056730"/>
    </source>
</evidence>
<name>A0A9Q8Y439_9LACT</name>
<dbReference type="KEGG" id="lfo:LMK00_03795"/>
<sequence length="54" mass="6431">MIFAIYRGEQFLDEGTIEELAERFNVKPETILFWSYPANIKRDRGNRKIAVRLD</sequence>
<accession>A0A9Q8Y439</accession>
<reference evidence="1" key="1">
    <citation type="journal article" date="2022" name="Front. Microbiol.">
        <title>Feed Insects as a Reservoir of Granadaene-Producing Lactococci.</title>
        <authorList>
            <person name="Neuzil-Bunesova V."/>
            <person name="Ramirez Garcia A."/>
            <person name="Modrackova N."/>
            <person name="Makovska M."/>
            <person name="Sabolova M."/>
            <person name="Sproer C."/>
            <person name="Bunk B."/>
            <person name="Blom J."/>
            <person name="Schwab C."/>
        </authorList>
    </citation>
    <scope>NUCLEOTIDE SEQUENCE</scope>
    <source>
        <strain evidence="1">I4/6O</strain>
    </source>
</reference>
<gene>
    <name evidence="1" type="ORF">LMK00_03795</name>
</gene>
<dbReference type="EMBL" id="CP086395">
    <property type="protein sequence ID" value="USJ21134.1"/>
    <property type="molecule type" value="Genomic_DNA"/>
</dbReference>
<protein>
    <submittedName>
        <fullName evidence="1">Uncharacterized protein</fullName>
    </submittedName>
</protein>
<evidence type="ECO:0000313" key="1">
    <source>
        <dbReference type="EMBL" id="USJ21134.1"/>
    </source>
</evidence>